<keyword evidence="1" id="KW-0175">Coiled coil</keyword>
<dbReference type="AlphaFoldDB" id="A0A9D9DEE8"/>
<reference evidence="4" key="2">
    <citation type="journal article" date="2021" name="PeerJ">
        <title>Extensive microbial diversity within the chicken gut microbiome revealed by metagenomics and culture.</title>
        <authorList>
            <person name="Gilroy R."/>
            <person name="Ravi A."/>
            <person name="Getino M."/>
            <person name="Pursley I."/>
            <person name="Horton D.L."/>
            <person name="Alikhan N.F."/>
            <person name="Baker D."/>
            <person name="Gharbi K."/>
            <person name="Hall N."/>
            <person name="Watson M."/>
            <person name="Adriaenssens E.M."/>
            <person name="Foster-Nyarko E."/>
            <person name="Jarju S."/>
            <person name="Secka A."/>
            <person name="Antonio M."/>
            <person name="Oren A."/>
            <person name="Chaudhuri R.R."/>
            <person name="La Ragione R."/>
            <person name="Hildebrand F."/>
            <person name="Pallen M.J."/>
        </authorList>
    </citation>
    <scope>NUCLEOTIDE SEQUENCE</scope>
    <source>
        <strain evidence="4">17213</strain>
    </source>
</reference>
<evidence type="ECO:0000256" key="2">
    <source>
        <dbReference type="SAM" id="SignalP"/>
    </source>
</evidence>
<feature type="chain" id="PRO_5038475403" evidence="2">
    <location>
        <begin position="20"/>
        <end position="528"/>
    </location>
</feature>
<keyword evidence="2" id="KW-0732">Signal</keyword>
<dbReference type="EMBL" id="JADINH010000183">
    <property type="protein sequence ID" value="MBO8416562.1"/>
    <property type="molecule type" value="Genomic_DNA"/>
</dbReference>
<evidence type="ECO:0000313" key="5">
    <source>
        <dbReference type="Proteomes" id="UP000823631"/>
    </source>
</evidence>
<dbReference type="InterPro" id="IPR042095">
    <property type="entry name" value="SUMF_sf"/>
</dbReference>
<evidence type="ECO:0000256" key="1">
    <source>
        <dbReference type="SAM" id="Coils"/>
    </source>
</evidence>
<protein>
    <submittedName>
        <fullName evidence="4">SUMF1/EgtB/PvdO family nonheme iron enzyme</fullName>
    </submittedName>
</protein>
<name>A0A9D9DEE8_9GAMM</name>
<dbReference type="InterPro" id="IPR016187">
    <property type="entry name" value="CTDL_fold"/>
</dbReference>
<dbReference type="Proteomes" id="UP000823631">
    <property type="component" value="Unassembled WGS sequence"/>
</dbReference>
<dbReference type="PANTHER" id="PTHR23150">
    <property type="entry name" value="SULFATASE MODIFYING FACTOR 1, 2"/>
    <property type="match status" value="1"/>
</dbReference>
<dbReference type="PANTHER" id="PTHR23150:SF19">
    <property type="entry name" value="FORMYLGLYCINE-GENERATING ENZYME"/>
    <property type="match status" value="1"/>
</dbReference>
<dbReference type="GO" id="GO:0120147">
    <property type="term" value="F:formylglycine-generating oxidase activity"/>
    <property type="evidence" value="ECO:0007669"/>
    <property type="project" value="TreeGrafter"/>
</dbReference>
<evidence type="ECO:0000259" key="3">
    <source>
        <dbReference type="Pfam" id="PF03781"/>
    </source>
</evidence>
<dbReference type="SUPFAM" id="SSF56436">
    <property type="entry name" value="C-type lectin-like"/>
    <property type="match status" value="1"/>
</dbReference>
<sequence>MLRKLLLLSALLAAIAAQAAVDEKYYNPVPMDDDVIVSMPCDLKMVFRKVYTSTDAERLKDTKFSAGSAESDNSISQSPNYRYIQGGFHDEHGYYYLMGKYEVSALQYQALISDKCPKVSAKLRYPAASISWFDAQEAARQYSLFLAKNADTPKEGTALAFARLPTDSEFEYAVRGGLEVGQAQFNASTFVKEGSLRDYAWFSGSQSSNGKVNLPGKLKPNPLGLFDMLGNVQEMTSDPYYATRAGRLHGQSGGFIARGGSFLTPAADMTSALRAEKPYYINGVESKAKDLGMRLVLSVPVLTDMAEVKKLNAENEKLGADDDSTDAATLAKLDAIIKQNKEMTEQSKQAQAEKSSLEEKNAELTAALSGLHTDMVKAQAERDEMRQRAVENNLRVGGMLCLNVANARIMRMSTEGMVSGLKKLSKGKEDPRLAALEKRAADEQASEDFFTTFFADQIAETRGLYQVPELQAQLDKAVQSVNKIQHNNIGDFIKVYFAELKAYKEGSDLQQNMQRLNDKCFAVTKGEK</sequence>
<evidence type="ECO:0000313" key="4">
    <source>
        <dbReference type="EMBL" id="MBO8416562.1"/>
    </source>
</evidence>
<feature type="coiled-coil region" evidence="1">
    <location>
        <begin position="333"/>
        <end position="388"/>
    </location>
</feature>
<accession>A0A9D9DEE8</accession>
<dbReference type="Pfam" id="PF03781">
    <property type="entry name" value="FGE-sulfatase"/>
    <property type="match status" value="1"/>
</dbReference>
<organism evidence="4 5">
    <name type="scientific">Candidatus Avisuccinivibrio stercorigallinarum</name>
    <dbReference type="NCBI Taxonomy" id="2840704"/>
    <lineage>
        <taxon>Bacteria</taxon>
        <taxon>Pseudomonadati</taxon>
        <taxon>Pseudomonadota</taxon>
        <taxon>Gammaproteobacteria</taxon>
        <taxon>Aeromonadales</taxon>
        <taxon>Succinivibrionaceae</taxon>
        <taxon>Succinivibrionaceae incertae sedis</taxon>
        <taxon>Candidatus Avisuccinivibrio</taxon>
    </lineage>
</organism>
<feature type="signal peptide" evidence="2">
    <location>
        <begin position="1"/>
        <end position="19"/>
    </location>
</feature>
<dbReference type="InterPro" id="IPR051043">
    <property type="entry name" value="Sulfatase_Mod_Factor_Kinase"/>
</dbReference>
<dbReference type="InterPro" id="IPR005532">
    <property type="entry name" value="SUMF_dom"/>
</dbReference>
<proteinExistence type="predicted"/>
<dbReference type="Gene3D" id="3.90.1580.10">
    <property type="entry name" value="paralog of FGE (formylglycine-generating enzyme)"/>
    <property type="match status" value="1"/>
</dbReference>
<gene>
    <name evidence="4" type="ORF">IAB19_09295</name>
</gene>
<reference evidence="4" key="1">
    <citation type="submission" date="2020-10" db="EMBL/GenBank/DDBJ databases">
        <authorList>
            <person name="Gilroy R."/>
        </authorList>
    </citation>
    <scope>NUCLEOTIDE SEQUENCE</scope>
    <source>
        <strain evidence="4">17213</strain>
    </source>
</reference>
<comment type="caution">
    <text evidence="4">The sequence shown here is derived from an EMBL/GenBank/DDBJ whole genome shotgun (WGS) entry which is preliminary data.</text>
</comment>
<feature type="domain" description="Sulfatase-modifying factor enzyme-like" evidence="3">
    <location>
        <begin position="79"/>
        <end position="296"/>
    </location>
</feature>